<dbReference type="RefSeq" id="WP_320216785.1">
    <property type="nucleotide sequence ID" value="NZ_JAVIIS010000046.1"/>
</dbReference>
<comment type="caution">
    <text evidence="1">The sequence shown here is derived from an EMBL/GenBank/DDBJ whole genome shotgun (WGS) entry which is preliminary data.</text>
</comment>
<reference evidence="1 2" key="1">
    <citation type="submission" date="2023-08" db="EMBL/GenBank/DDBJ databases">
        <title>Implementing the SeqCode for naming new Mesorhizobium species isolated from Vachellia karroo root nodules.</title>
        <authorList>
            <person name="Van Lill M."/>
        </authorList>
    </citation>
    <scope>NUCLEOTIDE SEQUENCE [LARGE SCALE GENOMIC DNA]</scope>
    <source>
        <strain evidence="1 2">VK3E</strain>
    </source>
</reference>
<keyword evidence="2" id="KW-1185">Reference proteome</keyword>
<organism evidence="1 2">
    <name type="scientific">Mesorhizobium australafricanum</name>
    <dbReference type="NCBI Taxonomy" id="3072311"/>
    <lineage>
        <taxon>Bacteria</taxon>
        <taxon>Pseudomonadati</taxon>
        <taxon>Pseudomonadota</taxon>
        <taxon>Alphaproteobacteria</taxon>
        <taxon>Hyphomicrobiales</taxon>
        <taxon>Phyllobacteriaceae</taxon>
        <taxon>Mesorhizobium</taxon>
    </lineage>
</organism>
<gene>
    <name evidence="1" type="ORF">RFM51_24675</name>
</gene>
<dbReference type="Proteomes" id="UP001272097">
    <property type="component" value="Unassembled WGS sequence"/>
</dbReference>
<evidence type="ECO:0000313" key="1">
    <source>
        <dbReference type="EMBL" id="MDX8442780.1"/>
    </source>
</evidence>
<proteinExistence type="predicted"/>
<dbReference type="EMBL" id="JAVIIS010000046">
    <property type="protein sequence ID" value="MDX8442780.1"/>
    <property type="molecule type" value="Genomic_DNA"/>
</dbReference>
<accession>A0ABU4X3A7</accession>
<sequence length="155" mass="17189">MPLPKPQLGQVISYAYLWHHERQAGQEEGRKDRPCVVVLAVDRGADGLIVTVVPVTHLPPNDTSLAVELPVAIKRHLDLDGERSWVMLHEGNRFAWPGYDLRPVPGTTDRYEYGLLPPRFFSVDDGTLQNHLDGRAGSSGVARLNSFGLAQRLST</sequence>
<evidence type="ECO:0000313" key="2">
    <source>
        <dbReference type="Proteomes" id="UP001272097"/>
    </source>
</evidence>
<name>A0ABU4X3A7_9HYPH</name>
<protein>
    <submittedName>
        <fullName evidence="1">Type II toxin-antitoxin system PemK/MazF family toxin</fullName>
    </submittedName>
</protein>